<evidence type="ECO:0000256" key="1">
    <source>
        <dbReference type="SAM" id="Phobius"/>
    </source>
</evidence>
<dbReference type="Pfam" id="PF03781">
    <property type="entry name" value="FGE-sulfatase"/>
    <property type="match status" value="1"/>
</dbReference>
<dbReference type="EC" id="2.7.11.1" evidence="3"/>
<dbReference type="Proteomes" id="UP000236173">
    <property type="component" value="Unassembled WGS sequence"/>
</dbReference>
<dbReference type="InterPro" id="IPR016187">
    <property type="entry name" value="CTDL_fold"/>
</dbReference>
<sequence>MHRQSLAHWRILAQWSFVFVGFVSCLVVTPSLPTGAPSKPEPKVCSVTLPNTTVRFELVFVPSGTCEVTAADGTKRRMTIKGFWLGKTEVTWDEYDVFLYRLDLPEGADESADAVARPSRPYGAPDRGWGHSGYPALSMTYHAAQQYCRWLSLKTGKKFRLPTEAEWEYACRANELPSGPIRDKAWLDVHAWYADNAEGKTHPVGKKRPNTLGLYDMLGNVAEWCQSLDGRPVVCGGSFKDPAEKVHPAAREFPSPEWNATDPQFPKSQWWHPDAPFVGFRVLCEDAAGVAVPTTGHLLAALLSLTQ</sequence>
<accession>A0A2H5XAC7</accession>
<keyword evidence="1" id="KW-0812">Transmembrane</keyword>
<dbReference type="EMBL" id="BEHT01000006">
    <property type="protein sequence ID" value="GBC98142.1"/>
    <property type="molecule type" value="Genomic_DNA"/>
</dbReference>
<protein>
    <submittedName>
        <fullName evidence="3">Serine/threonine-protein kinase pkn1</fullName>
        <ecNumber evidence="3">2.7.11.1</ecNumber>
    </submittedName>
</protein>
<dbReference type="PANTHER" id="PTHR23150">
    <property type="entry name" value="SULFATASE MODIFYING FACTOR 1, 2"/>
    <property type="match status" value="1"/>
</dbReference>
<evidence type="ECO:0000313" key="4">
    <source>
        <dbReference type="Proteomes" id="UP000236173"/>
    </source>
</evidence>
<keyword evidence="1" id="KW-1133">Transmembrane helix</keyword>
<dbReference type="InterPro" id="IPR042095">
    <property type="entry name" value="SUMF_sf"/>
</dbReference>
<keyword evidence="3" id="KW-0808">Transferase</keyword>
<evidence type="ECO:0000313" key="3">
    <source>
        <dbReference type="EMBL" id="GBC98142.1"/>
    </source>
</evidence>
<comment type="caution">
    <text evidence="3">The sequence shown here is derived from an EMBL/GenBank/DDBJ whole genome shotgun (WGS) entry which is preliminary data.</text>
</comment>
<keyword evidence="1" id="KW-0472">Membrane</keyword>
<keyword evidence="3" id="KW-0418">Kinase</keyword>
<dbReference type="PROSITE" id="PS51257">
    <property type="entry name" value="PROKAR_LIPOPROTEIN"/>
    <property type="match status" value="1"/>
</dbReference>
<reference evidence="4" key="1">
    <citation type="submission" date="2017-09" db="EMBL/GenBank/DDBJ databases">
        <title>Metaegenomics of thermophilic ammonia-oxidizing enrichment culture.</title>
        <authorList>
            <person name="Kato S."/>
            <person name="Suzuki K."/>
        </authorList>
    </citation>
    <scope>NUCLEOTIDE SEQUENCE [LARGE SCALE GENOMIC DNA]</scope>
</reference>
<dbReference type="GO" id="GO:0004674">
    <property type="term" value="F:protein serine/threonine kinase activity"/>
    <property type="evidence" value="ECO:0007669"/>
    <property type="project" value="UniProtKB-EC"/>
</dbReference>
<dbReference type="SUPFAM" id="SSF56436">
    <property type="entry name" value="C-type lectin-like"/>
    <property type="match status" value="1"/>
</dbReference>
<dbReference type="InterPro" id="IPR005532">
    <property type="entry name" value="SUMF_dom"/>
</dbReference>
<name>A0A2H5XAC7_9BACT</name>
<feature type="domain" description="Sulfatase-modifying factor enzyme-like" evidence="2">
    <location>
        <begin position="58"/>
        <end position="230"/>
    </location>
</feature>
<dbReference type="AlphaFoldDB" id="A0A2H5XAC7"/>
<gene>
    <name evidence="3" type="primary">pkn1</name>
    <name evidence="3" type="ORF">HRbin17_00639</name>
</gene>
<dbReference type="GO" id="GO:0120147">
    <property type="term" value="F:formylglycine-generating oxidase activity"/>
    <property type="evidence" value="ECO:0007669"/>
    <property type="project" value="TreeGrafter"/>
</dbReference>
<proteinExistence type="predicted"/>
<evidence type="ECO:0000259" key="2">
    <source>
        <dbReference type="Pfam" id="PF03781"/>
    </source>
</evidence>
<feature type="transmembrane region" description="Helical" evidence="1">
    <location>
        <begin position="12"/>
        <end position="32"/>
    </location>
</feature>
<dbReference type="Gene3D" id="3.90.1580.10">
    <property type="entry name" value="paralog of FGE (formylglycine-generating enzyme)"/>
    <property type="match status" value="1"/>
</dbReference>
<organism evidence="3 4">
    <name type="scientific">Candidatus Fervidibacter japonicus</name>
    <dbReference type="NCBI Taxonomy" id="2035412"/>
    <lineage>
        <taxon>Bacteria</taxon>
        <taxon>Candidatus Fervidibacterota</taxon>
        <taxon>Candidatus Fervidibacter</taxon>
    </lineage>
</organism>
<dbReference type="PANTHER" id="PTHR23150:SF19">
    <property type="entry name" value="FORMYLGLYCINE-GENERATING ENZYME"/>
    <property type="match status" value="1"/>
</dbReference>
<dbReference type="InterPro" id="IPR051043">
    <property type="entry name" value="Sulfatase_Mod_Factor_Kinase"/>
</dbReference>